<evidence type="ECO:0000313" key="2">
    <source>
        <dbReference type="Proteomes" id="UP000789901"/>
    </source>
</evidence>
<sequence>MVVIAIAKNEAKKQKPQSNNEFYINTDSTTYQKDNKAIVK</sequence>
<evidence type="ECO:0000313" key="1">
    <source>
        <dbReference type="EMBL" id="CAG8516291.1"/>
    </source>
</evidence>
<comment type="caution">
    <text evidence="1">The sequence shown here is derived from an EMBL/GenBank/DDBJ whole genome shotgun (WGS) entry which is preliminary data.</text>
</comment>
<keyword evidence="2" id="KW-1185">Reference proteome</keyword>
<dbReference type="Proteomes" id="UP000789901">
    <property type="component" value="Unassembled WGS sequence"/>
</dbReference>
<organism evidence="1 2">
    <name type="scientific">Gigaspora margarita</name>
    <dbReference type="NCBI Taxonomy" id="4874"/>
    <lineage>
        <taxon>Eukaryota</taxon>
        <taxon>Fungi</taxon>
        <taxon>Fungi incertae sedis</taxon>
        <taxon>Mucoromycota</taxon>
        <taxon>Glomeromycotina</taxon>
        <taxon>Glomeromycetes</taxon>
        <taxon>Diversisporales</taxon>
        <taxon>Gigasporaceae</taxon>
        <taxon>Gigaspora</taxon>
    </lineage>
</organism>
<name>A0ABM8W3M0_GIGMA</name>
<protein>
    <submittedName>
        <fullName evidence="1">3941_t:CDS:1</fullName>
    </submittedName>
</protein>
<reference evidence="1 2" key="1">
    <citation type="submission" date="2021-06" db="EMBL/GenBank/DDBJ databases">
        <authorList>
            <person name="Kallberg Y."/>
            <person name="Tangrot J."/>
            <person name="Rosling A."/>
        </authorList>
    </citation>
    <scope>NUCLEOTIDE SEQUENCE [LARGE SCALE GENOMIC DNA]</scope>
    <source>
        <strain evidence="1 2">120-4 pot B 10/14</strain>
    </source>
</reference>
<proteinExistence type="predicted"/>
<gene>
    <name evidence="1" type="ORF">GMARGA_LOCUS2932</name>
</gene>
<dbReference type="EMBL" id="CAJVQB010000989">
    <property type="protein sequence ID" value="CAG8516291.1"/>
    <property type="molecule type" value="Genomic_DNA"/>
</dbReference>
<accession>A0ABM8W3M0</accession>